<dbReference type="AlphaFoldDB" id="A0A9D4TAP9"/>
<keyword evidence="5" id="KW-1185">Reference proteome</keyword>
<sequence length="395" mass="44590">MNPGEGRPSSRRLATADRGEESSSSPRLSTPPPQSEADMFVADHWCDTHVKVIVMTYMWTISNFSFFLDDTGEAIKSSTFSARAKDNFKWCLCIRPNGMDEESKDYLSVHLLLVSSNKSELRAKFKFSIVNVNQEATNIMESRGAFPFHPGKDWGFRKFIPRATLFDNAYGLLPDDTLTIFCELQVLESVINIPGQNNIDQFKVPECRLSDDFRNLFESRDKFGDVIMNANGREFYAHKAILSARSSVFAAMFEQDMGENKLSRVEVLDMDPEALHEMLRFIYTGQTPNLDSMADVLLAAADKYALERLKIMCEKALHLKLSAETATEVLILADAHNALHLKECAIDFITKYPTDVMEELDWKTMIHRQPHLVAEIFEALAAQLPVPIEGISANA</sequence>
<dbReference type="SMART" id="SM00061">
    <property type="entry name" value="MATH"/>
    <property type="match status" value="1"/>
</dbReference>
<dbReference type="SUPFAM" id="SSF49599">
    <property type="entry name" value="TRAF domain-like"/>
    <property type="match status" value="1"/>
</dbReference>
<dbReference type="Proteomes" id="UP000821837">
    <property type="component" value="Chromosome 1"/>
</dbReference>
<dbReference type="PANTHER" id="PTHR24413">
    <property type="entry name" value="SPECKLE-TYPE POZ PROTEIN"/>
    <property type="match status" value="1"/>
</dbReference>
<feature type="domain" description="BTB" evidence="2">
    <location>
        <begin position="224"/>
        <end position="291"/>
    </location>
</feature>
<dbReference type="Gene3D" id="2.60.210.10">
    <property type="entry name" value="Apoptosis, Tumor Necrosis Factor Receptor Associated Protein 2, Chain A"/>
    <property type="match status" value="1"/>
</dbReference>
<dbReference type="Gene3D" id="3.30.710.10">
    <property type="entry name" value="Potassium Channel Kv1.1, Chain A"/>
    <property type="match status" value="1"/>
</dbReference>
<proteinExistence type="predicted"/>
<evidence type="ECO:0000259" key="2">
    <source>
        <dbReference type="PROSITE" id="PS50097"/>
    </source>
</evidence>
<dbReference type="SUPFAM" id="SSF54695">
    <property type="entry name" value="POZ domain"/>
    <property type="match status" value="1"/>
</dbReference>
<dbReference type="EMBL" id="JABSTV010001245">
    <property type="protein sequence ID" value="KAH7984009.1"/>
    <property type="molecule type" value="Genomic_DNA"/>
</dbReference>
<evidence type="ECO:0008006" key="6">
    <source>
        <dbReference type="Google" id="ProtNLM"/>
    </source>
</evidence>
<evidence type="ECO:0000313" key="5">
    <source>
        <dbReference type="Proteomes" id="UP000821837"/>
    </source>
</evidence>
<dbReference type="FunFam" id="3.30.710.10:FF:000159">
    <property type="entry name" value="Speckle-type POZ protein B"/>
    <property type="match status" value="1"/>
</dbReference>
<dbReference type="VEuPathDB" id="VectorBase:RSAN_031028"/>
<dbReference type="InterPro" id="IPR002083">
    <property type="entry name" value="MATH/TRAF_dom"/>
</dbReference>
<organism evidence="4 5">
    <name type="scientific">Rhipicephalus sanguineus</name>
    <name type="common">Brown dog tick</name>
    <name type="synonym">Ixodes sanguineus</name>
    <dbReference type="NCBI Taxonomy" id="34632"/>
    <lineage>
        <taxon>Eukaryota</taxon>
        <taxon>Metazoa</taxon>
        <taxon>Ecdysozoa</taxon>
        <taxon>Arthropoda</taxon>
        <taxon>Chelicerata</taxon>
        <taxon>Arachnida</taxon>
        <taxon>Acari</taxon>
        <taxon>Parasitiformes</taxon>
        <taxon>Ixodida</taxon>
        <taxon>Ixodoidea</taxon>
        <taxon>Ixodidae</taxon>
        <taxon>Rhipicephalinae</taxon>
        <taxon>Rhipicephalus</taxon>
        <taxon>Rhipicephalus</taxon>
    </lineage>
</organism>
<name>A0A9D4TAP9_RHISA</name>
<dbReference type="PROSITE" id="PS50144">
    <property type="entry name" value="MATH"/>
    <property type="match status" value="1"/>
</dbReference>
<dbReference type="OMA" id="ESHICKA"/>
<dbReference type="Gene3D" id="6.10.250.3030">
    <property type="match status" value="1"/>
</dbReference>
<dbReference type="Pfam" id="PF00651">
    <property type="entry name" value="BTB"/>
    <property type="match status" value="1"/>
</dbReference>
<evidence type="ECO:0000259" key="3">
    <source>
        <dbReference type="PROSITE" id="PS50144"/>
    </source>
</evidence>
<dbReference type="GO" id="GO:0030163">
    <property type="term" value="P:protein catabolic process"/>
    <property type="evidence" value="ECO:0007669"/>
    <property type="project" value="UniProtKB-ARBA"/>
</dbReference>
<dbReference type="OrthoDB" id="6359816at2759"/>
<feature type="region of interest" description="Disordered" evidence="1">
    <location>
        <begin position="1"/>
        <end position="35"/>
    </location>
</feature>
<dbReference type="FunFam" id="2.60.210.10:FF:000003">
    <property type="entry name" value="Speckle-type POZ protein-like a"/>
    <property type="match status" value="1"/>
</dbReference>
<gene>
    <name evidence="4" type="ORF">HPB52_016097</name>
</gene>
<dbReference type="SMART" id="SM00225">
    <property type="entry name" value="BTB"/>
    <property type="match status" value="1"/>
</dbReference>
<comment type="caution">
    <text evidence="4">The sequence shown here is derived from an EMBL/GenBank/DDBJ whole genome shotgun (WGS) entry which is preliminary data.</text>
</comment>
<evidence type="ECO:0000313" key="4">
    <source>
        <dbReference type="EMBL" id="KAH7984009.1"/>
    </source>
</evidence>
<accession>A0A9D4TAP9</accession>
<dbReference type="Pfam" id="PF22486">
    <property type="entry name" value="MATH_2"/>
    <property type="match status" value="1"/>
</dbReference>
<protein>
    <recommendedName>
        <fullName evidence="6">Speckle-type POZ protein</fullName>
    </recommendedName>
</protein>
<dbReference type="InterPro" id="IPR000210">
    <property type="entry name" value="BTB/POZ_dom"/>
</dbReference>
<reference evidence="4" key="2">
    <citation type="submission" date="2021-09" db="EMBL/GenBank/DDBJ databases">
        <authorList>
            <person name="Jia N."/>
            <person name="Wang J."/>
            <person name="Shi W."/>
            <person name="Du L."/>
            <person name="Sun Y."/>
            <person name="Zhan W."/>
            <person name="Jiang J."/>
            <person name="Wang Q."/>
            <person name="Zhang B."/>
            <person name="Ji P."/>
            <person name="Sakyi L.B."/>
            <person name="Cui X."/>
            <person name="Yuan T."/>
            <person name="Jiang B."/>
            <person name="Yang W."/>
            <person name="Lam T.T.-Y."/>
            <person name="Chang Q."/>
            <person name="Ding S."/>
            <person name="Wang X."/>
            <person name="Zhu J."/>
            <person name="Ruan X."/>
            <person name="Zhao L."/>
            <person name="Wei J."/>
            <person name="Que T."/>
            <person name="Du C."/>
            <person name="Cheng J."/>
            <person name="Dai P."/>
            <person name="Han X."/>
            <person name="Huang E."/>
            <person name="Gao Y."/>
            <person name="Liu J."/>
            <person name="Shao H."/>
            <person name="Ye R."/>
            <person name="Li L."/>
            <person name="Wei W."/>
            <person name="Wang X."/>
            <person name="Wang C."/>
            <person name="Huo Q."/>
            <person name="Li W."/>
            <person name="Guo W."/>
            <person name="Chen H."/>
            <person name="Chen S."/>
            <person name="Zhou L."/>
            <person name="Zhou L."/>
            <person name="Ni X."/>
            <person name="Tian J."/>
            <person name="Zhou Y."/>
            <person name="Sheng Y."/>
            <person name="Liu T."/>
            <person name="Pan Y."/>
            <person name="Xia L."/>
            <person name="Li J."/>
            <person name="Zhao F."/>
            <person name="Cao W."/>
        </authorList>
    </citation>
    <scope>NUCLEOTIDE SEQUENCE</scope>
    <source>
        <strain evidence="4">Rsan-2018</strain>
        <tissue evidence="4">Larvae</tissue>
    </source>
</reference>
<dbReference type="PROSITE" id="PS50097">
    <property type="entry name" value="BTB"/>
    <property type="match status" value="1"/>
</dbReference>
<evidence type="ECO:0000256" key="1">
    <source>
        <dbReference type="SAM" id="MobiDB-lite"/>
    </source>
</evidence>
<reference evidence="4" key="1">
    <citation type="journal article" date="2020" name="Cell">
        <title>Large-Scale Comparative Analyses of Tick Genomes Elucidate Their Genetic Diversity and Vector Capacities.</title>
        <authorList>
            <consortium name="Tick Genome and Microbiome Consortium (TIGMIC)"/>
            <person name="Jia N."/>
            <person name="Wang J."/>
            <person name="Shi W."/>
            <person name="Du L."/>
            <person name="Sun Y."/>
            <person name="Zhan W."/>
            <person name="Jiang J.F."/>
            <person name="Wang Q."/>
            <person name="Zhang B."/>
            <person name="Ji P."/>
            <person name="Bell-Sakyi L."/>
            <person name="Cui X.M."/>
            <person name="Yuan T.T."/>
            <person name="Jiang B.G."/>
            <person name="Yang W.F."/>
            <person name="Lam T.T."/>
            <person name="Chang Q.C."/>
            <person name="Ding S.J."/>
            <person name="Wang X.J."/>
            <person name="Zhu J.G."/>
            <person name="Ruan X.D."/>
            <person name="Zhao L."/>
            <person name="Wei J.T."/>
            <person name="Ye R.Z."/>
            <person name="Que T.C."/>
            <person name="Du C.H."/>
            <person name="Zhou Y.H."/>
            <person name="Cheng J.X."/>
            <person name="Dai P.F."/>
            <person name="Guo W.B."/>
            <person name="Han X.H."/>
            <person name="Huang E.J."/>
            <person name="Li L.F."/>
            <person name="Wei W."/>
            <person name="Gao Y.C."/>
            <person name="Liu J.Z."/>
            <person name="Shao H.Z."/>
            <person name="Wang X."/>
            <person name="Wang C.C."/>
            <person name="Yang T.C."/>
            <person name="Huo Q.B."/>
            <person name="Li W."/>
            <person name="Chen H.Y."/>
            <person name="Chen S.E."/>
            <person name="Zhou L.G."/>
            <person name="Ni X.B."/>
            <person name="Tian J.H."/>
            <person name="Sheng Y."/>
            <person name="Liu T."/>
            <person name="Pan Y.S."/>
            <person name="Xia L.Y."/>
            <person name="Li J."/>
            <person name="Zhao F."/>
            <person name="Cao W.C."/>
        </authorList>
    </citation>
    <scope>NUCLEOTIDE SEQUENCE</scope>
    <source>
        <strain evidence="4">Rsan-2018</strain>
    </source>
</reference>
<dbReference type="Gene3D" id="6.20.250.50">
    <property type="match status" value="1"/>
</dbReference>
<feature type="domain" description="MATH" evidence="3">
    <location>
        <begin position="54"/>
        <end position="184"/>
    </location>
</feature>
<dbReference type="InterPro" id="IPR008974">
    <property type="entry name" value="TRAF-like"/>
</dbReference>
<dbReference type="InterPro" id="IPR011333">
    <property type="entry name" value="SKP1/BTB/POZ_sf"/>
</dbReference>